<organism evidence="1 2">
    <name type="scientific">Pelobates cultripes</name>
    <name type="common">Western spadefoot toad</name>
    <dbReference type="NCBI Taxonomy" id="61616"/>
    <lineage>
        <taxon>Eukaryota</taxon>
        <taxon>Metazoa</taxon>
        <taxon>Chordata</taxon>
        <taxon>Craniata</taxon>
        <taxon>Vertebrata</taxon>
        <taxon>Euteleostomi</taxon>
        <taxon>Amphibia</taxon>
        <taxon>Batrachia</taxon>
        <taxon>Anura</taxon>
        <taxon>Pelobatoidea</taxon>
        <taxon>Pelobatidae</taxon>
        <taxon>Pelobates</taxon>
    </lineage>
</organism>
<gene>
    <name evidence="1" type="ORF">PECUL_23A057358</name>
</gene>
<name>A0AAD1TIU7_PELCU</name>
<reference evidence="1" key="1">
    <citation type="submission" date="2022-03" db="EMBL/GenBank/DDBJ databases">
        <authorList>
            <person name="Alioto T."/>
            <person name="Alioto T."/>
            <person name="Gomez Garrido J."/>
        </authorList>
    </citation>
    <scope>NUCLEOTIDE SEQUENCE</scope>
</reference>
<protein>
    <submittedName>
        <fullName evidence="1">Uncharacterized protein</fullName>
    </submittedName>
</protein>
<dbReference type="Proteomes" id="UP001295444">
    <property type="component" value="Chromosome 12"/>
</dbReference>
<keyword evidence="2" id="KW-1185">Reference proteome</keyword>
<sequence>MQGLTDRVCHLESTCDLLQGDLKLTSGVADLQVEYLRGLALHVEDLDNRVGGITCVKAILEILHRTPKLGLSFFTSPLYLLTNNPDIPPGLGSNPTHASFNLHRSVT</sequence>
<evidence type="ECO:0000313" key="2">
    <source>
        <dbReference type="Proteomes" id="UP001295444"/>
    </source>
</evidence>
<proteinExistence type="predicted"/>
<evidence type="ECO:0000313" key="1">
    <source>
        <dbReference type="EMBL" id="CAH2325868.1"/>
    </source>
</evidence>
<dbReference type="AlphaFoldDB" id="A0AAD1TIU7"/>
<accession>A0AAD1TIU7</accession>
<dbReference type="EMBL" id="OW240923">
    <property type="protein sequence ID" value="CAH2325868.1"/>
    <property type="molecule type" value="Genomic_DNA"/>
</dbReference>